<evidence type="ECO:0000256" key="1">
    <source>
        <dbReference type="SAM" id="MobiDB-lite"/>
    </source>
</evidence>
<reference evidence="3" key="1">
    <citation type="submission" date="2020-05" db="EMBL/GenBank/DDBJ databases">
        <authorList>
            <person name="Chiriac C."/>
            <person name="Salcher M."/>
            <person name="Ghai R."/>
            <person name="Kavagutti S V."/>
        </authorList>
    </citation>
    <scope>NUCLEOTIDE SEQUENCE</scope>
</reference>
<dbReference type="Gene3D" id="3.90.420.10">
    <property type="entry name" value="Oxidoreductase, molybdopterin-binding domain"/>
    <property type="match status" value="1"/>
</dbReference>
<organism evidence="3">
    <name type="scientific">freshwater metagenome</name>
    <dbReference type="NCBI Taxonomy" id="449393"/>
    <lineage>
        <taxon>unclassified sequences</taxon>
        <taxon>metagenomes</taxon>
        <taxon>ecological metagenomes</taxon>
    </lineage>
</organism>
<name>A0A6J7BDC5_9ZZZZ</name>
<dbReference type="InterPro" id="IPR036374">
    <property type="entry name" value="OxRdtase_Mopterin-bd_sf"/>
</dbReference>
<feature type="region of interest" description="Disordered" evidence="1">
    <location>
        <begin position="25"/>
        <end position="45"/>
    </location>
</feature>
<proteinExistence type="predicted"/>
<dbReference type="AlphaFoldDB" id="A0A6J7BDC5"/>
<dbReference type="SUPFAM" id="SSF56524">
    <property type="entry name" value="Oxidoreductase molybdopterin-binding domain"/>
    <property type="match status" value="1"/>
</dbReference>
<protein>
    <submittedName>
        <fullName evidence="3">Unannotated protein</fullName>
    </submittedName>
</protein>
<evidence type="ECO:0000259" key="2">
    <source>
        <dbReference type="Pfam" id="PF00174"/>
    </source>
</evidence>
<dbReference type="EMBL" id="CAFAZX010000046">
    <property type="protein sequence ID" value="CAB4843487.1"/>
    <property type="molecule type" value="Genomic_DNA"/>
</dbReference>
<dbReference type="PROSITE" id="PS51257">
    <property type="entry name" value="PROKAR_LIPOPROTEIN"/>
    <property type="match status" value="1"/>
</dbReference>
<feature type="compositionally biased region" description="Low complexity" evidence="1">
    <location>
        <begin position="25"/>
        <end position="38"/>
    </location>
</feature>
<sequence length="182" mass="19132">MKSLTAKTAIALATILLLAGCSAASTKSSTSTPSPSATNPYGGGFKVDPPKATDVVLTVSGTSSHAYTMGELTALSTKTINIFEPFLKTRQSFAVVPMSTLLNKAGLAGDQKIETLALNDYAFVDTAAHFIDNNAYLAIGRNGADIPMDQGGPIRIVFEDSSPYAKNLDAWNWSLKAIGINK</sequence>
<evidence type="ECO:0000313" key="3">
    <source>
        <dbReference type="EMBL" id="CAB4843487.1"/>
    </source>
</evidence>
<gene>
    <name evidence="3" type="ORF">UFOPK3241_00861</name>
</gene>
<dbReference type="Pfam" id="PF00174">
    <property type="entry name" value="Oxidored_molyb"/>
    <property type="match status" value="1"/>
</dbReference>
<feature type="domain" description="Oxidoreductase molybdopterin-binding" evidence="2">
    <location>
        <begin position="92"/>
        <end position="158"/>
    </location>
</feature>
<accession>A0A6J7BDC5</accession>
<dbReference type="InterPro" id="IPR000572">
    <property type="entry name" value="OxRdtase_Mopterin-bd_dom"/>
</dbReference>